<dbReference type="InterPro" id="IPR050560">
    <property type="entry name" value="MYB_TF"/>
</dbReference>
<dbReference type="SMART" id="SM00717">
    <property type="entry name" value="SANT"/>
    <property type="match status" value="2"/>
</dbReference>
<dbReference type="PANTHER" id="PTHR45614">
    <property type="entry name" value="MYB PROTEIN-RELATED"/>
    <property type="match status" value="1"/>
</dbReference>
<proteinExistence type="predicted"/>
<evidence type="ECO:0000259" key="1">
    <source>
        <dbReference type="PROSITE" id="PS50090"/>
    </source>
</evidence>
<accession>A0ABR2GWA9</accession>
<sequence length="230" mass="27052">MSSNNDNLILFNSSIDTDFIESNFLNANEEKNNKEPMNMSEGNIRKRFPFSKEEDNLLLSLVQFYGLQNKGVWNIIASHMKGRNVRQCRERYQLFLSQSVKKGEKWSAEEDQILLSKYEIYGPHWKKYEPFFVGRTSYSIKNRFKSLARPKHFVYNNNPDFLKSMHYTPIIKKQNISSSVSKLKIDSMISFSKDDDENEIINSTMSNLENADAYPIFADNYQQNEPLIYY</sequence>
<reference evidence="3 4" key="1">
    <citation type="submission" date="2024-04" db="EMBL/GenBank/DDBJ databases">
        <title>Tritrichomonas musculus Genome.</title>
        <authorList>
            <person name="Alves-Ferreira E."/>
            <person name="Grigg M."/>
            <person name="Lorenzi H."/>
            <person name="Galac M."/>
        </authorList>
    </citation>
    <scope>NUCLEOTIDE SEQUENCE [LARGE SCALE GENOMIC DNA]</scope>
    <source>
        <strain evidence="3 4">EAF2021</strain>
    </source>
</reference>
<evidence type="ECO:0000313" key="4">
    <source>
        <dbReference type="Proteomes" id="UP001470230"/>
    </source>
</evidence>
<dbReference type="Pfam" id="PF00249">
    <property type="entry name" value="Myb_DNA-binding"/>
    <property type="match status" value="2"/>
</dbReference>
<dbReference type="InterPro" id="IPR009057">
    <property type="entry name" value="Homeodomain-like_sf"/>
</dbReference>
<dbReference type="SUPFAM" id="SSF46689">
    <property type="entry name" value="Homeodomain-like"/>
    <property type="match status" value="1"/>
</dbReference>
<feature type="domain" description="HTH myb-type" evidence="2">
    <location>
        <begin position="42"/>
        <end position="100"/>
    </location>
</feature>
<evidence type="ECO:0008006" key="5">
    <source>
        <dbReference type="Google" id="ProtNLM"/>
    </source>
</evidence>
<protein>
    <recommendedName>
        <fullName evidence="5">Myb-like DNA-binding domain containing protein</fullName>
    </recommendedName>
</protein>
<feature type="domain" description="Myb-like" evidence="1">
    <location>
        <begin position="42"/>
        <end position="96"/>
    </location>
</feature>
<dbReference type="EMBL" id="JAPFFF010000057">
    <property type="protein sequence ID" value="KAK8837963.1"/>
    <property type="molecule type" value="Genomic_DNA"/>
</dbReference>
<dbReference type="PANTHER" id="PTHR45614:SF253">
    <property type="entry name" value="CHROMOSOME UNDETERMINED SCAFFOLD_38, WHOLE GENOME SHOTGUN SEQUENCE"/>
    <property type="match status" value="1"/>
</dbReference>
<dbReference type="Proteomes" id="UP001470230">
    <property type="component" value="Unassembled WGS sequence"/>
</dbReference>
<dbReference type="PROSITE" id="PS51294">
    <property type="entry name" value="HTH_MYB"/>
    <property type="match status" value="2"/>
</dbReference>
<organism evidence="3 4">
    <name type="scientific">Tritrichomonas musculus</name>
    <dbReference type="NCBI Taxonomy" id="1915356"/>
    <lineage>
        <taxon>Eukaryota</taxon>
        <taxon>Metamonada</taxon>
        <taxon>Parabasalia</taxon>
        <taxon>Tritrichomonadida</taxon>
        <taxon>Tritrichomonadidae</taxon>
        <taxon>Tritrichomonas</taxon>
    </lineage>
</organism>
<feature type="domain" description="HTH myb-type" evidence="2">
    <location>
        <begin position="101"/>
        <end position="152"/>
    </location>
</feature>
<dbReference type="InterPro" id="IPR001005">
    <property type="entry name" value="SANT/Myb"/>
</dbReference>
<gene>
    <name evidence="3" type="ORF">M9Y10_035907</name>
</gene>
<dbReference type="PROSITE" id="PS50090">
    <property type="entry name" value="MYB_LIKE"/>
    <property type="match status" value="2"/>
</dbReference>
<name>A0ABR2GWA9_9EUKA</name>
<keyword evidence="4" id="KW-1185">Reference proteome</keyword>
<evidence type="ECO:0000259" key="2">
    <source>
        <dbReference type="PROSITE" id="PS51294"/>
    </source>
</evidence>
<dbReference type="InterPro" id="IPR017930">
    <property type="entry name" value="Myb_dom"/>
</dbReference>
<evidence type="ECO:0000313" key="3">
    <source>
        <dbReference type="EMBL" id="KAK8837963.1"/>
    </source>
</evidence>
<comment type="caution">
    <text evidence="3">The sequence shown here is derived from an EMBL/GenBank/DDBJ whole genome shotgun (WGS) entry which is preliminary data.</text>
</comment>
<dbReference type="CDD" id="cd00167">
    <property type="entry name" value="SANT"/>
    <property type="match status" value="2"/>
</dbReference>
<dbReference type="Gene3D" id="1.10.10.60">
    <property type="entry name" value="Homeodomain-like"/>
    <property type="match status" value="2"/>
</dbReference>
<feature type="domain" description="Myb-like" evidence="1">
    <location>
        <begin position="98"/>
        <end position="148"/>
    </location>
</feature>